<sequence length="103" mass="11786">MASSSRERHDNARRQGNNTAIASFARAAETERPRGMLCQKLMMQAVRRLTLRRMTYHFMAQGGYPASSTGDPRGCDDRDGNFCDRVAMNQILRRGHWRSHNES</sequence>
<evidence type="ECO:0000256" key="1">
    <source>
        <dbReference type="SAM" id="MobiDB-lite"/>
    </source>
</evidence>
<feature type="compositionally biased region" description="Basic and acidic residues" evidence="1">
    <location>
        <begin position="1"/>
        <end position="13"/>
    </location>
</feature>
<dbReference type="Proteomes" id="UP000217545">
    <property type="component" value="Chromosome"/>
</dbReference>
<protein>
    <submittedName>
        <fullName evidence="2">Uncharacterized protein</fullName>
    </submittedName>
</protein>
<name>A0AAC9Z7K0_9RHOB</name>
<accession>A0AAC9Z7K0</accession>
<evidence type="ECO:0000313" key="2">
    <source>
        <dbReference type="EMBL" id="ATF05197.1"/>
    </source>
</evidence>
<dbReference type="EMBL" id="CP010784">
    <property type="protein sequence ID" value="ATF05197.1"/>
    <property type="molecule type" value="Genomic_DNA"/>
</dbReference>
<proteinExistence type="predicted"/>
<gene>
    <name evidence="2" type="ORF">PhaeoP63_01106</name>
</gene>
<organism evidence="2 3">
    <name type="scientific">Phaeobacter gallaeciensis</name>
    <dbReference type="NCBI Taxonomy" id="60890"/>
    <lineage>
        <taxon>Bacteria</taxon>
        <taxon>Pseudomonadati</taxon>
        <taxon>Pseudomonadota</taxon>
        <taxon>Alphaproteobacteria</taxon>
        <taxon>Rhodobacterales</taxon>
        <taxon>Roseobacteraceae</taxon>
        <taxon>Phaeobacter</taxon>
    </lineage>
</organism>
<evidence type="ECO:0000313" key="3">
    <source>
        <dbReference type="Proteomes" id="UP000217545"/>
    </source>
</evidence>
<reference evidence="2 3" key="1">
    <citation type="journal article" date="2017" name="Front. Microbiol.">
        <title>Phaeobacter piscinae sp. nov., a species of the Roseobacter group and potential aquaculture probiont.</title>
        <authorList>
            <person name="Sonnenschein E.C."/>
            <person name="Phippen C.B.W."/>
            <person name="Nielsen K.F."/>
            <person name="Mateiu R.V."/>
            <person name="Melchiorsen J."/>
            <person name="Gram L."/>
            <person name="Overmann J."/>
            <person name="Freese H.M."/>
        </authorList>
    </citation>
    <scope>NUCLEOTIDE SEQUENCE [LARGE SCALE GENOMIC DNA]</scope>
    <source>
        <strain evidence="2 3">P63</strain>
    </source>
</reference>
<feature type="region of interest" description="Disordered" evidence="1">
    <location>
        <begin position="1"/>
        <end position="21"/>
    </location>
</feature>
<dbReference type="AlphaFoldDB" id="A0AAC9Z7K0"/>